<dbReference type="InterPro" id="IPR036259">
    <property type="entry name" value="MFS_trans_sf"/>
</dbReference>
<evidence type="ECO:0000256" key="1">
    <source>
        <dbReference type="ARBA" id="ARBA00004141"/>
    </source>
</evidence>
<keyword evidence="3 7" id="KW-0812">Transmembrane</keyword>
<name>A0A1B7Y3L8_COLHI</name>
<comment type="caution">
    <text evidence="8">The sequence shown here is derived from an EMBL/GenBank/DDBJ whole genome shotgun (WGS) entry which is preliminary data.</text>
</comment>
<keyword evidence="9" id="KW-1185">Reference proteome</keyword>
<dbReference type="VEuPathDB" id="FungiDB:CH63R_10746"/>
<dbReference type="PANTHER" id="PTHR43791:SF28">
    <property type="entry name" value="MAJOR FACILITATOR SUPERFAMILY (MFS) PROFILE DOMAIN-CONTAINING PROTEIN"/>
    <property type="match status" value="1"/>
</dbReference>
<dbReference type="Proteomes" id="UP000092177">
    <property type="component" value="Unassembled WGS sequence"/>
</dbReference>
<dbReference type="GeneID" id="28869827"/>
<evidence type="ECO:0000256" key="7">
    <source>
        <dbReference type="SAM" id="Phobius"/>
    </source>
</evidence>
<evidence type="ECO:0000256" key="4">
    <source>
        <dbReference type="ARBA" id="ARBA00022989"/>
    </source>
</evidence>
<dbReference type="PANTHER" id="PTHR43791">
    <property type="entry name" value="PERMEASE-RELATED"/>
    <property type="match status" value="1"/>
</dbReference>
<protein>
    <submittedName>
        <fullName evidence="8">Major facilitator superfamily transporter</fullName>
    </submittedName>
</protein>
<sequence>MGGFIESVKKNKVGAVVVSVFDWYPSHYPAAEKKLLKKLDLAILVFGSLSFFCRFLGQQNITNAYVSGMREELDARGNELNYYVVAYNTAYVIGQIPLMTLQTKAKIAPFLLPSLQIIWAVIAFSQSEIKKNWHLYILRAITGFLEASSFGGTHLIRRFLYESGLYIFDLLTAPLALVGSWFKNEELFKRAGVWFMGNSLGSMFSGYLLAAIHRNLNGVMGRSGWRWLFIVQGIITLPISFLGFAFWPGLPSSPRRWYFTADEHALAVKRIPTVEQEGITWKTFKYTLSRPMWWICVPCYIFLCQAHYWTGYMALWLRSTGYSIELVNILPTFIDLLRALSSWLGTTLAGCLSIRGLWTFQASFVLFACIVLSVWNVPDILKFCAFYFGGFSGMASPILYSWLNSTLKENYGERGLIISSMMTLGFCGQIWVPLFTFPTVEAPRFPHGYPAATVFEVAMWAFLMFGTWYMKRWKLKHPDLEMRLANEPTAQEDSSTLGSDSERPDVEAAVTQDKGKREEVVAAQPLAVKN</sequence>
<evidence type="ECO:0000256" key="3">
    <source>
        <dbReference type="ARBA" id="ARBA00022692"/>
    </source>
</evidence>
<proteinExistence type="predicted"/>
<dbReference type="Pfam" id="PF07690">
    <property type="entry name" value="MFS_1"/>
    <property type="match status" value="1"/>
</dbReference>
<feature type="transmembrane region" description="Helical" evidence="7">
    <location>
        <begin position="352"/>
        <end position="374"/>
    </location>
</feature>
<evidence type="ECO:0000256" key="6">
    <source>
        <dbReference type="SAM" id="MobiDB-lite"/>
    </source>
</evidence>
<dbReference type="Gene3D" id="1.20.1250.20">
    <property type="entry name" value="MFS general substrate transporter like domains"/>
    <property type="match status" value="1"/>
</dbReference>
<dbReference type="OrthoDB" id="6132182at2759"/>
<dbReference type="GO" id="GO:0022857">
    <property type="term" value="F:transmembrane transporter activity"/>
    <property type="evidence" value="ECO:0007669"/>
    <property type="project" value="InterPro"/>
</dbReference>
<feature type="compositionally biased region" description="Polar residues" evidence="6">
    <location>
        <begin position="488"/>
        <end position="499"/>
    </location>
</feature>
<keyword evidence="4 7" id="KW-1133">Transmembrane helix</keyword>
<organism evidence="8 9">
    <name type="scientific">Colletotrichum higginsianum (strain IMI 349063)</name>
    <name type="common">Crucifer anthracnose fungus</name>
    <dbReference type="NCBI Taxonomy" id="759273"/>
    <lineage>
        <taxon>Eukaryota</taxon>
        <taxon>Fungi</taxon>
        <taxon>Dikarya</taxon>
        <taxon>Ascomycota</taxon>
        <taxon>Pezizomycotina</taxon>
        <taxon>Sordariomycetes</taxon>
        <taxon>Hypocreomycetidae</taxon>
        <taxon>Glomerellales</taxon>
        <taxon>Glomerellaceae</taxon>
        <taxon>Colletotrichum</taxon>
        <taxon>Colletotrichum destructivum species complex</taxon>
    </lineage>
</organism>
<comment type="subcellular location">
    <subcellularLocation>
        <location evidence="1">Membrane</location>
        <topology evidence="1">Multi-pass membrane protein</topology>
    </subcellularLocation>
</comment>
<evidence type="ECO:0000313" key="9">
    <source>
        <dbReference type="Proteomes" id="UP000092177"/>
    </source>
</evidence>
<evidence type="ECO:0000256" key="2">
    <source>
        <dbReference type="ARBA" id="ARBA00022448"/>
    </source>
</evidence>
<dbReference type="KEGG" id="chig:CH63R_10746"/>
<evidence type="ECO:0000313" key="8">
    <source>
        <dbReference type="EMBL" id="OBR06626.1"/>
    </source>
</evidence>
<dbReference type="SUPFAM" id="SSF103473">
    <property type="entry name" value="MFS general substrate transporter"/>
    <property type="match status" value="1"/>
</dbReference>
<accession>A0A1B7Y3L8</accession>
<keyword evidence="2" id="KW-0813">Transport</keyword>
<gene>
    <name evidence="8" type="ORF">CH63R_10746</name>
</gene>
<reference evidence="9" key="1">
    <citation type="journal article" date="2017" name="BMC Genomics">
        <title>Gapless genome assembly of Colletotrichum higginsianum reveals chromosome structure and association of transposable elements with secondary metabolite gene clusters.</title>
        <authorList>
            <person name="Dallery J.-F."/>
            <person name="Lapalu N."/>
            <person name="Zampounis A."/>
            <person name="Pigne S."/>
            <person name="Luyten I."/>
            <person name="Amselem J."/>
            <person name="Wittenberg A.H.J."/>
            <person name="Zhou S."/>
            <person name="de Queiroz M.V."/>
            <person name="Robin G.P."/>
            <person name="Auger A."/>
            <person name="Hainaut M."/>
            <person name="Henrissat B."/>
            <person name="Kim K.-T."/>
            <person name="Lee Y.-H."/>
            <person name="Lespinet O."/>
            <person name="Schwartz D.C."/>
            <person name="Thon M.R."/>
            <person name="O'Connell R.J."/>
        </authorList>
    </citation>
    <scope>NUCLEOTIDE SEQUENCE [LARGE SCALE GENOMIC DNA]</scope>
    <source>
        <strain evidence="9">IMI 349063</strain>
    </source>
</reference>
<dbReference type="AlphaFoldDB" id="A0A1B7Y3L8"/>
<feature type="transmembrane region" description="Helical" evidence="7">
    <location>
        <begin position="163"/>
        <end position="182"/>
    </location>
</feature>
<feature type="transmembrane region" description="Helical" evidence="7">
    <location>
        <begin position="449"/>
        <end position="470"/>
    </location>
</feature>
<feature type="region of interest" description="Disordered" evidence="6">
    <location>
        <begin position="487"/>
        <end position="530"/>
    </location>
</feature>
<dbReference type="InterPro" id="IPR011701">
    <property type="entry name" value="MFS"/>
</dbReference>
<dbReference type="RefSeq" id="XP_018155144.1">
    <property type="nucleotide sequence ID" value="XM_018305720.1"/>
</dbReference>
<dbReference type="GO" id="GO:0016020">
    <property type="term" value="C:membrane"/>
    <property type="evidence" value="ECO:0007669"/>
    <property type="project" value="UniProtKB-SubCell"/>
</dbReference>
<feature type="transmembrane region" description="Helical" evidence="7">
    <location>
        <begin position="322"/>
        <end position="340"/>
    </location>
</feature>
<dbReference type="EMBL" id="LTAN01000007">
    <property type="protein sequence ID" value="OBR06626.1"/>
    <property type="molecule type" value="Genomic_DNA"/>
</dbReference>
<evidence type="ECO:0000256" key="5">
    <source>
        <dbReference type="ARBA" id="ARBA00023136"/>
    </source>
</evidence>
<feature type="transmembrane region" description="Helical" evidence="7">
    <location>
        <begin position="415"/>
        <end position="437"/>
    </location>
</feature>
<feature type="transmembrane region" description="Helical" evidence="7">
    <location>
        <begin position="194"/>
        <end position="213"/>
    </location>
</feature>
<feature type="transmembrane region" description="Helical" evidence="7">
    <location>
        <begin position="292"/>
        <end position="310"/>
    </location>
</feature>
<keyword evidence="5 7" id="KW-0472">Membrane</keyword>
<feature type="transmembrane region" description="Helical" evidence="7">
    <location>
        <begin position="380"/>
        <end position="403"/>
    </location>
</feature>
<feature type="transmembrane region" description="Helical" evidence="7">
    <location>
        <begin position="225"/>
        <end position="247"/>
    </location>
</feature>